<comment type="similarity">
    <text evidence="2 6">Belongs to the flagella basal body rod proteins family.</text>
</comment>
<name>A0A368N3F3_9GAMM</name>
<dbReference type="NCBIfam" id="TIGR03506">
    <property type="entry name" value="FlgEFG_subfam"/>
    <property type="match status" value="1"/>
</dbReference>
<dbReference type="SUPFAM" id="SSF117143">
    <property type="entry name" value="Flagellar hook protein flgE"/>
    <property type="match status" value="1"/>
</dbReference>
<feature type="domain" description="Flagellar basal-body/hook protein C-terminal" evidence="8">
    <location>
        <begin position="205"/>
        <end position="250"/>
    </location>
</feature>
<dbReference type="Pfam" id="PF22692">
    <property type="entry name" value="LlgE_F_G_D1"/>
    <property type="match status" value="1"/>
</dbReference>
<dbReference type="InterPro" id="IPR010930">
    <property type="entry name" value="Flg_bb/hook_C_dom"/>
</dbReference>
<evidence type="ECO:0000256" key="1">
    <source>
        <dbReference type="ARBA" id="ARBA00004117"/>
    </source>
</evidence>
<dbReference type="Proteomes" id="UP000252558">
    <property type="component" value="Unassembled WGS sequence"/>
</dbReference>
<feature type="domain" description="Flagellar basal body rod protein N-terminal" evidence="7">
    <location>
        <begin position="5"/>
        <end position="35"/>
    </location>
</feature>
<evidence type="ECO:0000256" key="3">
    <source>
        <dbReference type="ARBA" id="ARBA00023143"/>
    </source>
</evidence>
<evidence type="ECO:0000313" key="11">
    <source>
        <dbReference type="Proteomes" id="UP000252558"/>
    </source>
</evidence>
<dbReference type="InterPro" id="IPR053967">
    <property type="entry name" value="LlgE_F_G-like_D1"/>
</dbReference>
<dbReference type="PANTHER" id="PTHR30435:SF18">
    <property type="entry name" value="FLAGELLAR BASAL-BODY ROD PROTEIN FLGF"/>
    <property type="match status" value="1"/>
</dbReference>
<dbReference type="InterPro" id="IPR020013">
    <property type="entry name" value="Flagellar_FlgE/F/G"/>
</dbReference>
<keyword evidence="10" id="KW-0966">Cell projection</keyword>
<dbReference type="GO" id="GO:0030694">
    <property type="term" value="C:bacterial-type flagellum basal body, rod"/>
    <property type="evidence" value="ECO:0007669"/>
    <property type="project" value="UniProtKB-UniRule"/>
</dbReference>
<evidence type="ECO:0000256" key="4">
    <source>
        <dbReference type="ARBA" id="ARBA00038560"/>
    </source>
</evidence>
<evidence type="ECO:0000256" key="5">
    <source>
        <dbReference type="ARBA" id="ARBA00040228"/>
    </source>
</evidence>
<evidence type="ECO:0000259" key="7">
    <source>
        <dbReference type="Pfam" id="PF00460"/>
    </source>
</evidence>
<evidence type="ECO:0000259" key="8">
    <source>
        <dbReference type="Pfam" id="PF06429"/>
    </source>
</evidence>
<evidence type="ECO:0000256" key="6">
    <source>
        <dbReference type="RuleBase" id="RU362116"/>
    </source>
</evidence>
<dbReference type="InterPro" id="IPR037925">
    <property type="entry name" value="FlgE/F/G-like"/>
</dbReference>
<accession>A0A368N3F3</accession>
<dbReference type="RefSeq" id="WP_114339783.1">
    <property type="nucleotide sequence ID" value="NZ_QPID01000013.1"/>
</dbReference>
<keyword evidence="10" id="KW-0282">Flagellum</keyword>
<dbReference type="InterPro" id="IPR001444">
    <property type="entry name" value="Flag_bb_rod_N"/>
</dbReference>
<dbReference type="Pfam" id="PF00460">
    <property type="entry name" value="Flg_bb_rod"/>
    <property type="match status" value="1"/>
</dbReference>
<evidence type="ECO:0000256" key="2">
    <source>
        <dbReference type="ARBA" id="ARBA00009677"/>
    </source>
</evidence>
<evidence type="ECO:0000259" key="9">
    <source>
        <dbReference type="Pfam" id="PF22692"/>
    </source>
</evidence>
<dbReference type="EMBL" id="QPID01000013">
    <property type="protein sequence ID" value="RCU44593.1"/>
    <property type="molecule type" value="Genomic_DNA"/>
</dbReference>
<dbReference type="Pfam" id="PF06429">
    <property type="entry name" value="Flg_bbr_C"/>
    <property type="match status" value="1"/>
</dbReference>
<reference evidence="10 11" key="1">
    <citation type="submission" date="2018-07" db="EMBL/GenBank/DDBJ databases">
        <title>Corallincola holothuriorum sp. nov., a new facultative anaerobe isolated from sea cucumber Apostichopus japonicus.</title>
        <authorList>
            <person name="Xia H."/>
        </authorList>
    </citation>
    <scope>NUCLEOTIDE SEQUENCE [LARGE SCALE GENOMIC DNA]</scope>
    <source>
        <strain evidence="10 11">C4</strain>
    </source>
</reference>
<dbReference type="GO" id="GO:0071978">
    <property type="term" value="P:bacterial-type flagellum-dependent swarming motility"/>
    <property type="evidence" value="ECO:0007669"/>
    <property type="project" value="TreeGrafter"/>
</dbReference>
<gene>
    <name evidence="10" type="ORF">DU002_17700</name>
</gene>
<comment type="subcellular location">
    <subcellularLocation>
        <location evidence="1 6">Bacterial flagellum basal body</location>
    </subcellularLocation>
</comment>
<dbReference type="NCBIfam" id="NF009280">
    <property type="entry name" value="PRK12640.1"/>
    <property type="match status" value="1"/>
</dbReference>
<comment type="caution">
    <text evidence="10">The sequence shown here is derived from an EMBL/GenBank/DDBJ whole genome shotgun (WGS) entry which is preliminary data.</text>
</comment>
<comment type="subunit">
    <text evidence="4 6">The basal body constitutes a major portion of the flagellar organelle and consists of five rings (E,L,P,S, and M) mounted on a central rod. The rod consists of about 26 subunits of FlgG in the distal portion, and FlgB, FlgC and FlgF are thought to build up the proximal portion of the rod with about 6 subunits each.</text>
</comment>
<dbReference type="AlphaFoldDB" id="A0A368N3F3"/>
<organism evidence="10 11">
    <name type="scientific">Corallincola holothuriorum</name>
    <dbReference type="NCBI Taxonomy" id="2282215"/>
    <lineage>
        <taxon>Bacteria</taxon>
        <taxon>Pseudomonadati</taxon>
        <taxon>Pseudomonadota</taxon>
        <taxon>Gammaproteobacteria</taxon>
        <taxon>Alteromonadales</taxon>
        <taxon>Psychromonadaceae</taxon>
        <taxon>Corallincola</taxon>
    </lineage>
</organism>
<evidence type="ECO:0000313" key="10">
    <source>
        <dbReference type="EMBL" id="RCU44593.1"/>
    </source>
</evidence>
<dbReference type="PANTHER" id="PTHR30435">
    <property type="entry name" value="FLAGELLAR PROTEIN"/>
    <property type="match status" value="1"/>
</dbReference>
<keyword evidence="3 6" id="KW-0975">Bacterial flagellum</keyword>
<dbReference type="OrthoDB" id="9804559at2"/>
<sequence length="254" mass="26448">MDRFMYLAMSGAKQNFHSIGVHANNLANANTTGFKADLEQSRAMQAFGEGLPTRVFAMTENPASSLRGGALVTTGRSLDVAVKGDGWLAVADGQGQEAYTRAGDLVVSPEGLLTNGSGRAILGDDGAPIVVPQPYAKIEIGGDGTISVLPTGAPPTAVAAVGRIKLVQPDKQALDKGLDGLFRLKGDAAALGDTLAPANADITLMSGVLEGSNVSAVSEMTSMLSLQRQFEMQIKMMRTAEDIDKSSDQLLRLG</sequence>
<proteinExistence type="inferred from homology"/>
<feature type="domain" description="Flagellar hook protein FlgE/F/G-like D1" evidence="9">
    <location>
        <begin position="81"/>
        <end position="148"/>
    </location>
</feature>
<keyword evidence="11" id="KW-1185">Reference proteome</keyword>
<keyword evidence="10" id="KW-0969">Cilium</keyword>
<protein>
    <recommendedName>
        <fullName evidence="5 6">Flagellar basal-body rod protein FlgF</fullName>
    </recommendedName>
</protein>